<dbReference type="EMBL" id="CP009962">
    <property type="protein sequence ID" value="AIY40307.1"/>
    <property type="molecule type" value="Genomic_DNA"/>
</dbReference>
<keyword evidence="3" id="KW-0963">Cytoplasm</keyword>
<evidence type="ECO:0000259" key="4">
    <source>
        <dbReference type="PROSITE" id="PS50851"/>
    </source>
</evidence>
<dbReference type="HOGENOM" id="CLU_048995_1_0_4"/>
<comment type="subcellular location">
    <subcellularLocation>
        <location evidence="1">Cytoplasm</location>
    </subcellularLocation>
</comment>
<dbReference type="STRING" id="279058.LT85_1149"/>
<dbReference type="GO" id="GO:0007165">
    <property type="term" value="P:signal transduction"/>
    <property type="evidence" value="ECO:0007669"/>
    <property type="project" value="InterPro"/>
</dbReference>
<evidence type="ECO:0000256" key="3">
    <source>
        <dbReference type="ARBA" id="ARBA00022490"/>
    </source>
</evidence>
<reference evidence="6" key="1">
    <citation type="journal article" date="2014" name="Soil Biol. Biochem.">
        <title>Structure and function of bacterial communities in ageing soils: Insights from the Mendocino ecological staircase.</title>
        <authorList>
            <person name="Uroz S."/>
            <person name="Tech J.J."/>
            <person name="Sawaya N.A."/>
            <person name="Frey-Klett P."/>
            <person name="Leveau J.H.J."/>
        </authorList>
    </citation>
    <scope>NUCLEOTIDE SEQUENCE [LARGE SCALE GENOMIC DNA]</scope>
    <source>
        <strain evidence="6">Cal35</strain>
    </source>
</reference>
<dbReference type="PANTHER" id="PTHR22617">
    <property type="entry name" value="CHEMOTAXIS SENSOR HISTIDINE KINASE-RELATED"/>
    <property type="match status" value="1"/>
</dbReference>
<evidence type="ECO:0000256" key="1">
    <source>
        <dbReference type="ARBA" id="ARBA00004496"/>
    </source>
</evidence>
<name>A0A0A1FBV1_9BURK</name>
<dbReference type="GO" id="GO:0005829">
    <property type="term" value="C:cytosol"/>
    <property type="evidence" value="ECO:0007669"/>
    <property type="project" value="TreeGrafter"/>
</dbReference>
<dbReference type="PROSITE" id="PS50851">
    <property type="entry name" value="CHEW"/>
    <property type="match status" value="1"/>
</dbReference>
<dbReference type="GO" id="GO:0006935">
    <property type="term" value="P:chemotaxis"/>
    <property type="evidence" value="ECO:0007669"/>
    <property type="project" value="InterPro"/>
</dbReference>
<dbReference type="SUPFAM" id="SSF50341">
    <property type="entry name" value="CheW-like"/>
    <property type="match status" value="1"/>
</dbReference>
<dbReference type="SMART" id="SM00260">
    <property type="entry name" value="CheW"/>
    <property type="match status" value="1"/>
</dbReference>
<dbReference type="Gene3D" id="2.40.50.180">
    <property type="entry name" value="CheA-289, Domain 4"/>
    <property type="match status" value="1"/>
</dbReference>
<sequence>MLWDAGFSSARQPVHFNLSRIQFMTLAQTPVQMRRAAAQHEVAGHEFLTFTLGKEEYGIDILKVQELRGYDNVTQIANAPDFLKGVVNLRGVITPIIDMRIKFKLDATAYDQFTVVIILHLGQRTVGMVVDGVSDVITLSSEQIKPAPEMGTVLNTDYLIGLGTLADRMLILLDIDKLMSSDEIGLINKLAS</sequence>
<dbReference type="Proteomes" id="UP000030302">
    <property type="component" value="Chromosome"/>
</dbReference>
<protein>
    <recommendedName>
        <fullName evidence="2">Chemotaxis protein CheW</fullName>
    </recommendedName>
</protein>
<dbReference type="PANTHER" id="PTHR22617:SF45">
    <property type="entry name" value="CHEMOTAXIS PROTEIN CHEW"/>
    <property type="match status" value="1"/>
</dbReference>
<gene>
    <name evidence="5" type="ORF">LT85_1149</name>
</gene>
<evidence type="ECO:0000313" key="6">
    <source>
        <dbReference type="Proteomes" id="UP000030302"/>
    </source>
</evidence>
<organism evidence="5 6">
    <name type="scientific">Collimonas arenae</name>
    <dbReference type="NCBI Taxonomy" id="279058"/>
    <lineage>
        <taxon>Bacteria</taxon>
        <taxon>Pseudomonadati</taxon>
        <taxon>Pseudomonadota</taxon>
        <taxon>Betaproteobacteria</taxon>
        <taxon>Burkholderiales</taxon>
        <taxon>Oxalobacteraceae</taxon>
        <taxon>Collimonas</taxon>
    </lineage>
</organism>
<dbReference type="CDD" id="cd00732">
    <property type="entry name" value="CheW"/>
    <property type="match status" value="1"/>
</dbReference>
<dbReference type="InterPro" id="IPR039315">
    <property type="entry name" value="CheW"/>
</dbReference>
<dbReference type="Gene3D" id="2.30.30.40">
    <property type="entry name" value="SH3 Domains"/>
    <property type="match status" value="1"/>
</dbReference>
<feature type="domain" description="CheW-like" evidence="4">
    <location>
        <begin position="44"/>
        <end position="184"/>
    </location>
</feature>
<dbReference type="InterPro" id="IPR036061">
    <property type="entry name" value="CheW-like_dom_sf"/>
</dbReference>
<dbReference type="Pfam" id="PF01584">
    <property type="entry name" value="CheW"/>
    <property type="match status" value="1"/>
</dbReference>
<dbReference type="AlphaFoldDB" id="A0A0A1FBV1"/>
<evidence type="ECO:0000256" key="2">
    <source>
        <dbReference type="ARBA" id="ARBA00021483"/>
    </source>
</evidence>
<dbReference type="InterPro" id="IPR002545">
    <property type="entry name" value="CheW-lke_dom"/>
</dbReference>
<keyword evidence="6" id="KW-1185">Reference proteome</keyword>
<dbReference type="KEGG" id="care:LT85_1149"/>
<accession>A0A0A1FBV1</accession>
<evidence type="ECO:0000313" key="5">
    <source>
        <dbReference type="EMBL" id="AIY40307.1"/>
    </source>
</evidence>
<proteinExistence type="predicted"/>